<dbReference type="CDD" id="cd00896">
    <property type="entry name" value="PI3Kc_III"/>
    <property type="match status" value="1"/>
</dbReference>
<evidence type="ECO:0000256" key="2">
    <source>
        <dbReference type="ARBA" id="ARBA00004481"/>
    </source>
</evidence>
<accession>A5DTB8</accession>
<dbReference type="SUPFAM" id="SSF48371">
    <property type="entry name" value="ARM repeat"/>
    <property type="match status" value="1"/>
</dbReference>
<dbReference type="InterPro" id="IPR002420">
    <property type="entry name" value="PI3K-type_C2_dom"/>
</dbReference>
<evidence type="ECO:0000256" key="7">
    <source>
        <dbReference type="ARBA" id="ARBA00022753"/>
    </source>
</evidence>
<dbReference type="EMBL" id="CH981524">
    <property type="protein sequence ID" value="EDK42426.1"/>
    <property type="molecule type" value="Genomic_DNA"/>
</dbReference>
<dbReference type="Pfam" id="PF00613">
    <property type="entry name" value="PI3Ka"/>
    <property type="match status" value="2"/>
</dbReference>
<dbReference type="PROSITE" id="PS51545">
    <property type="entry name" value="PIK_HELICAL"/>
    <property type="match status" value="1"/>
</dbReference>
<organism evidence="19 20">
    <name type="scientific">Lodderomyces elongisporus (strain ATCC 11503 / CBS 2605 / JCM 1781 / NBRC 1676 / NRRL YB-4239)</name>
    <name type="common">Yeast</name>
    <name type="synonym">Saccharomyces elongisporus</name>
    <dbReference type="NCBI Taxonomy" id="379508"/>
    <lineage>
        <taxon>Eukaryota</taxon>
        <taxon>Fungi</taxon>
        <taxon>Dikarya</taxon>
        <taxon>Ascomycota</taxon>
        <taxon>Saccharomycotina</taxon>
        <taxon>Pichiomycetes</taxon>
        <taxon>Debaryomycetaceae</taxon>
        <taxon>Candida/Lodderomyces clade</taxon>
        <taxon>Lodderomyces</taxon>
    </lineage>
</organism>
<evidence type="ECO:0000259" key="17">
    <source>
        <dbReference type="PROSITE" id="PS51545"/>
    </source>
</evidence>
<dbReference type="InterPro" id="IPR036940">
    <property type="entry name" value="PI3/4_kinase_cat_sf"/>
</dbReference>
<dbReference type="InterPro" id="IPR015433">
    <property type="entry name" value="PI3/4_kinase"/>
</dbReference>
<dbReference type="EC" id="2.7.1.137" evidence="4"/>
<evidence type="ECO:0000256" key="5">
    <source>
        <dbReference type="ARBA" id="ARBA00022679"/>
    </source>
</evidence>
<evidence type="ECO:0000256" key="8">
    <source>
        <dbReference type="ARBA" id="ARBA00022777"/>
    </source>
</evidence>
<dbReference type="PROSITE" id="PS00915">
    <property type="entry name" value="PI3_4_KINASE_1"/>
    <property type="match status" value="1"/>
</dbReference>
<dbReference type="Gene3D" id="1.10.1070.11">
    <property type="entry name" value="Phosphatidylinositol 3-/4-kinase, catalytic domain"/>
    <property type="match status" value="1"/>
</dbReference>
<dbReference type="GO" id="GO:0016303">
    <property type="term" value="F:1-phosphatidylinositol-3-kinase activity"/>
    <property type="evidence" value="ECO:0007669"/>
    <property type="project" value="UniProtKB-EC"/>
</dbReference>
<evidence type="ECO:0000256" key="12">
    <source>
        <dbReference type="ARBA" id="ARBA00041128"/>
    </source>
</evidence>
<keyword evidence="10" id="KW-0333">Golgi apparatus</keyword>
<protein>
    <recommendedName>
        <fullName evidence="12">Phosphatidylinositol 3-kinase VPS34</fullName>
        <ecNumber evidence="4">2.7.1.137</ecNumber>
    </recommendedName>
    <alternativeName>
        <fullName evidence="15">Vacuolar protein sorting-associated protein 34</fullName>
    </alternativeName>
</protein>
<dbReference type="GO" id="GO:0005777">
    <property type="term" value="C:peroxisome"/>
    <property type="evidence" value="ECO:0007669"/>
    <property type="project" value="EnsemblFungi"/>
</dbReference>
<comment type="function">
    <text evidence="13">Multifunctional phosphatidylinositol 3-kinase involved in acidification of vacuoles, pH-dependent cell growth, and autophagocytosis. Plays an important role in protein transport and virulence. Component of the autophagy-specific VPS34 PI3-kinase complex I essential to recruit the ATG8-phosphatidylinositol conjugate and the ATG12-ATG5 conjugate to the pre-autophagosomal structure. Also involved in endosome-to-Golgi retrograde transport as part of the VPS34 PI3-kinase complex II. This second complex is required for the endosome-to-Golgi retrieval of PEP1 and KEX2, and the recruitment of VPS5 and VPS7, two components of the retromer complex, to endosomal membranes (probably through the synthesis of a specific pool of phosphatidylinositol 3-phosphate recruiting the retromer to the endosomes). Finally, it might also be involved in ethanol tolerance and cell wall integrity.</text>
</comment>
<dbReference type="Gene3D" id="3.30.1010.10">
    <property type="entry name" value="Phosphatidylinositol 3-kinase Catalytic Subunit, Chain A, domain 4"/>
    <property type="match status" value="1"/>
</dbReference>
<dbReference type="InterPro" id="IPR016024">
    <property type="entry name" value="ARM-type_fold"/>
</dbReference>
<dbReference type="GO" id="GO:0032968">
    <property type="term" value="P:positive regulation of transcription elongation by RNA polymerase II"/>
    <property type="evidence" value="ECO:0007669"/>
    <property type="project" value="EnsemblFungi"/>
</dbReference>
<comment type="catalytic activity">
    <reaction evidence="11">
        <text>a 1,2-diacyl-sn-glycero-3-phospho-(1D-myo-inositol) + ATP = a 1,2-diacyl-sn-glycero-3-phospho-(1D-myo-inositol-3-phosphate) + ADP + H(+)</text>
        <dbReference type="Rhea" id="RHEA:12709"/>
        <dbReference type="ChEBI" id="CHEBI:15378"/>
        <dbReference type="ChEBI" id="CHEBI:30616"/>
        <dbReference type="ChEBI" id="CHEBI:57880"/>
        <dbReference type="ChEBI" id="CHEBI:58088"/>
        <dbReference type="ChEBI" id="CHEBI:456216"/>
        <dbReference type="EC" id="2.7.1.137"/>
    </reaction>
    <physiologicalReaction direction="left-to-right" evidence="11">
        <dbReference type="Rhea" id="RHEA:12710"/>
    </physiologicalReaction>
</comment>
<keyword evidence="7" id="KW-0967">Endosome</keyword>
<feature type="domain" description="PI3K/PI4K catalytic" evidence="16">
    <location>
        <begin position="770"/>
        <end position="1115"/>
    </location>
</feature>
<gene>
    <name evidence="19" type="ORF">LELG_00604</name>
</gene>
<dbReference type="GO" id="GO:0034271">
    <property type="term" value="C:phosphatidylinositol 3-kinase complex, class III, type I"/>
    <property type="evidence" value="ECO:0007669"/>
    <property type="project" value="EnsemblFungi"/>
</dbReference>
<keyword evidence="9" id="KW-0067">ATP-binding</keyword>
<dbReference type="PROSITE" id="PS00916">
    <property type="entry name" value="PI3_4_KINASE_2"/>
    <property type="match status" value="1"/>
</dbReference>
<dbReference type="GO" id="GO:0051365">
    <property type="term" value="P:cellular response to potassium ion starvation"/>
    <property type="evidence" value="ECO:0007669"/>
    <property type="project" value="EnsemblFungi"/>
</dbReference>
<dbReference type="Pfam" id="PF00792">
    <property type="entry name" value="PI3K_C2"/>
    <property type="match status" value="1"/>
</dbReference>
<dbReference type="GO" id="GO:0006897">
    <property type="term" value="P:endocytosis"/>
    <property type="evidence" value="ECO:0007669"/>
    <property type="project" value="TreeGrafter"/>
</dbReference>
<dbReference type="CDD" id="cd00870">
    <property type="entry name" value="PI3Ka_III"/>
    <property type="match status" value="1"/>
</dbReference>
<dbReference type="PROSITE" id="PS51547">
    <property type="entry name" value="C2_PI3K"/>
    <property type="match status" value="1"/>
</dbReference>
<comment type="subunit">
    <text evidence="14">Component of the autophagy-specific VPS34 PI3-kinase complex I composed of at least VPS15, VPS30, VPS34, and of the VPS34 PI3-kinase complex II composed of VPS15, VPS30, VPS34 and VPS38. Interacts with VMNA7.</text>
</comment>
<evidence type="ECO:0000256" key="15">
    <source>
        <dbReference type="ARBA" id="ARBA00077947"/>
    </source>
</evidence>
<dbReference type="GO" id="GO:0010008">
    <property type="term" value="C:endosome membrane"/>
    <property type="evidence" value="ECO:0007669"/>
    <property type="project" value="UniProtKB-SubCell"/>
</dbReference>
<evidence type="ECO:0000256" key="13">
    <source>
        <dbReference type="ARBA" id="ARBA00059175"/>
    </source>
</evidence>
<dbReference type="PIRSF" id="PIRSF000587">
    <property type="entry name" value="PI3K_Vps34"/>
    <property type="match status" value="1"/>
</dbReference>
<dbReference type="PANTHER" id="PTHR10048:SF7">
    <property type="entry name" value="PHOSPHATIDYLINOSITOL 3-KINASE CATALYTIC SUBUNIT TYPE 3"/>
    <property type="match status" value="1"/>
</dbReference>
<dbReference type="SUPFAM" id="SSF49562">
    <property type="entry name" value="C2 domain (Calcium/lipid-binding domain, CaLB)"/>
    <property type="match status" value="1"/>
</dbReference>
<dbReference type="FunFam" id="1.10.1070.11:FF:000002">
    <property type="entry name" value="Phosphatidylinositol 3-kinase catalytic subunit type 3"/>
    <property type="match status" value="1"/>
</dbReference>
<keyword evidence="8 19" id="KW-0418">Kinase</keyword>
<dbReference type="AlphaFoldDB" id="A5DTB8"/>
<evidence type="ECO:0000256" key="6">
    <source>
        <dbReference type="ARBA" id="ARBA00022741"/>
    </source>
</evidence>
<keyword evidence="20" id="KW-1185">Reference proteome</keyword>
<dbReference type="Proteomes" id="UP000001996">
    <property type="component" value="Unassembled WGS sequence"/>
</dbReference>
<dbReference type="Pfam" id="PF00454">
    <property type="entry name" value="PI3_PI4_kinase"/>
    <property type="match status" value="1"/>
</dbReference>
<sequence length="1131" mass="128733">MSLIEVATQVSYSLTPQIKTPHHNNSKINSSISKKVFWLSFLMTEVKSLDTGLSDAKTRSIATFGLTRDLKQPIMVKICYLECTNPHPQLATMSEKLEDPKVFKNLSKIYRNSDLFVQVELFDGKNNNPLSTPVQTSYRAFNNKRRLWNQYLKLMISYNQVYLDSYLKFTLLEIVETKPEVFGVGYISLFNTRTSTLRTGSQKIPVYTKHGNGVDIEDVRDKLDYTDSSGLTDIEKNLIKYENGEYPRISWLDKLALPQVSASKDVNKDHNYYLYIEMPNLEFPFVYSDITYNVPTLQQLNTLETGVGATAAATAPGSKIINSIDIPMSSVNPKLMKIYDPDFDVTAKFLLNNNNFNSNANDIATTTNNAILPGYDTTAAATIATNSTPIAAIASASATNMLDPIELKFHKLERNINNNSIIDKDLKPTPQLRDELHRILLKPSNSELSDNEKNLLWRFRYYFSKNNSLESSSNASASKSFLPKFLKSINWENDYELNHTFKEILPLYWNVDKLQVGDALELLDNYFNPYTLTQGMLSEAAELRNDYKLKDEEARFRKVFNHVSYLRKLAVERLRKASSEELMLYLLQLVQALKYEALMYREQFSSDEENDSQSLNLPLADFLIESAVKNESLGNFFYWYVKVENEDYLNKQVFLTNLNAPLNPPTSSNSKNKNNNIYAFVLNKYIESLKLYCHENKLPYYKNLKRQIWFIKKLTNLVELLRKTFKKNEATMRKVEFLRDYLSASSNELLKFPEPFPLPLDPSVIVCGCYPQESSVFKSSLAPLKITLKTLEGKKTPHSSQVFGRKTNKHGKYPLMFKIGDDLRQDQLVIQIINLMDQLLKNENLDLKLTPYKILATSPVAGLIQFVPNETLDSILSKNSQMTVTISEAMNTTETSVQQNASGNGILNYLRLHSREKQPVEPISKSVLHSVISSTSGLPNLGNNAAASRNSIQTVVSDLGVSPALMDNYVKSCAGYCVITYILGVGDRHLDNLLLSPNGKFWHADFGYILGRDPKPFPPLMKLPIQVIDGMGGLNHENYNIFKSYCFITYSALRKNSNLILNLFQLMLDANIPDITVDPSRVISKVQEKFCLQMTEEEAILHFQNLINDSVNAFLPVVIDRLHSLAQYWRA</sequence>
<dbReference type="GO" id="GO:0004672">
    <property type="term" value="F:protein kinase activity"/>
    <property type="evidence" value="ECO:0007669"/>
    <property type="project" value="EnsemblFungi"/>
</dbReference>
<dbReference type="SMART" id="SM00142">
    <property type="entry name" value="PI3K_C2"/>
    <property type="match status" value="1"/>
</dbReference>
<dbReference type="GeneID" id="5235454"/>
<dbReference type="InterPro" id="IPR008290">
    <property type="entry name" value="PI3K_Vps34"/>
</dbReference>
<evidence type="ECO:0000256" key="10">
    <source>
        <dbReference type="ARBA" id="ARBA00023034"/>
    </source>
</evidence>
<dbReference type="InterPro" id="IPR042236">
    <property type="entry name" value="PI3K_accessory_sf"/>
</dbReference>
<comment type="similarity">
    <text evidence="3">Belongs to the PI3/PI4-kinase family. Type III PI4K subfamily.</text>
</comment>
<dbReference type="CDD" id="cd08397">
    <property type="entry name" value="C2_PI3K_class_III"/>
    <property type="match status" value="1"/>
</dbReference>
<keyword evidence="6" id="KW-0547">Nucleotide-binding</keyword>
<dbReference type="OMA" id="EPMEPPM"/>
<feature type="domain" description="C2 PI3K-type" evidence="18">
    <location>
        <begin position="93"/>
        <end position="259"/>
    </location>
</feature>
<dbReference type="InterPro" id="IPR001263">
    <property type="entry name" value="PI3K_accessory_dom"/>
</dbReference>
<comment type="subcellular location">
    <subcellularLocation>
        <location evidence="2">Endosome membrane</location>
        <topology evidence="2">Peripheral membrane protein</topology>
    </subcellularLocation>
    <subcellularLocation>
        <location evidence="1">Golgi apparatus</location>
        <location evidence="1">trans-Golgi network membrane</location>
        <topology evidence="1">Peripheral membrane protein</topology>
    </subcellularLocation>
</comment>
<dbReference type="eggNOG" id="KOG0906">
    <property type="taxonomic scope" value="Eukaryota"/>
</dbReference>
<dbReference type="OrthoDB" id="67688at2759"/>
<name>A5DTB8_LODEL</name>
<evidence type="ECO:0000256" key="3">
    <source>
        <dbReference type="ARBA" id="ARBA00006209"/>
    </source>
</evidence>
<dbReference type="InterPro" id="IPR011009">
    <property type="entry name" value="Kinase-like_dom_sf"/>
</dbReference>
<dbReference type="STRING" id="379508.A5DTB8"/>
<dbReference type="InterPro" id="IPR035892">
    <property type="entry name" value="C2_domain_sf"/>
</dbReference>
<dbReference type="GO" id="GO:0000425">
    <property type="term" value="P:pexophagy"/>
    <property type="evidence" value="ECO:0007669"/>
    <property type="project" value="EnsemblFungi"/>
</dbReference>
<dbReference type="GO" id="GO:0034272">
    <property type="term" value="C:phosphatidylinositol 3-kinase complex, class III, type II"/>
    <property type="evidence" value="ECO:0007669"/>
    <property type="project" value="EnsemblFungi"/>
</dbReference>
<dbReference type="PROSITE" id="PS50290">
    <property type="entry name" value="PI3_4_KINASE_3"/>
    <property type="match status" value="1"/>
</dbReference>
<dbReference type="FunFam" id="3.30.1010.10:FF:000002">
    <property type="entry name" value="Phosphatidylinositol 3-kinase catalytic subunit type 3"/>
    <property type="match status" value="1"/>
</dbReference>
<dbReference type="SMART" id="SM00146">
    <property type="entry name" value="PI3Kc"/>
    <property type="match status" value="1"/>
</dbReference>
<dbReference type="InterPro" id="IPR000403">
    <property type="entry name" value="PI3/4_kinase_cat_dom"/>
</dbReference>
<evidence type="ECO:0000313" key="19">
    <source>
        <dbReference type="EMBL" id="EDK42426.1"/>
    </source>
</evidence>
<feature type="domain" description="PIK helical" evidence="17">
    <location>
        <begin position="423"/>
        <end position="664"/>
    </location>
</feature>
<dbReference type="GO" id="GO:0000045">
    <property type="term" value="P:autophagosome assembly"/>
    <property type="evidence" value="ECO:0007669"/>
    <property type="project" value="TreeGrafter"/>
</dbReference>
<dbReference type="SUPFAM" id="SSF56112">
    <property type="entry name" value="Protein kinase-like (PK-like)"/>
    <property type="match status" value="1"/>
</dbReference>
<dbReference type="InParanoid" id="A5DTB8"/>
<dbReference type="GO" id="GO:0005524">
    <property type="term" value="F:ATP binding"/>
    <property type="evidence" value="ECO:0007669"/>
    <property type="project" value="UniProtKB-KW"/>
</dbReference>
<dbReference type="GO" id="GO:0048015">
    <property type="term" value="P:phosphatidylinositol-mediated signaling"/>
    <property type="evidence" value="ECO:0007669"/>
    <property type="project" value="TreeGrafter"/>
</dbReference>
<dbReference type="Gene3D" id="2.60.40.150">
    <property type="entry name" value="C2 domain"/>
    <property type="match status" value="1"/>
</dbReference>
<reference evidence="19 20" key="1">
    <citation type="journal article" date="2009" name="Nature">
        <title>Evolution of pathogenicity and sexual reproduction in eight Candida genomes.</title>
        <authorList>
            <person name="Butler G."/>
            <person name="Rasmussen M.D."/>
            <person name="Lin M.F."/>
            <person name="Santos M.A."/>
            <person name="Sakthikumar S."/>
            <person name="Munro C.A."/>
            <person name="Rheinbay E."/>
            <person name="Grabherr M."/>
            <person name="Forche A."/>
            <person name="Reedy J.L."/>
            <person name="Agrafioti I."/>
            <person name="Arnaud M.B."/>
            <person name="Bates S."/>
            <person name="Brown A.J."/>
            <person name="Brunke S."/>
            <person name="Costanzo M.C."/>
            <person name="Fitzpatrick D.A."/>
            <person name="de Groot P.W."/>
            <person name="Harris D."/>
            <person name="Hoyer L.L."/>
            <person name="Hube B."/>
            <person name="Klis F.M."/>
            <person name="Kodira C."/>
            <person name="Lennard N."/>
            <person name="Logue M.E."/>
            <person name="Martin R."/>
            <person name="Neiman A.M."/>
            <person name="Nikolaou E."/>
            <person name="Quail M.A."/>
            <person name="Quinn J."/>
            <person name="Santos M.C."/>
            <person name="Schmitzberger F.F."/>
            <person name="Sherlock G."/>
            <person name="Shah P."/>
            <person name="Silverstein K.A."/>
            <person name="Skrzypek M.S."/>
            <person name="Soll D."/>
            <person name="Staggs R."/>
            <person name="Stansfield I."/>
            <person name="Stumpf M.P."/>
            <person name="Sudbery P.E."/>
            <person name="Srikantha T."/>
            <person name="Zeng Q."/>
            <person name="Berman J."/>
            <person name="Berriman M."/>
            <person name="Heitman J."/>
            <person name="Gow N.A."/>
            <person name="Lorenz M.C."/>
            <person name="Birren B.W."/>
            <person name="Kellis M."/>
            <person name="Cuomo C.A."/>
        </authorList>
    </citation>
    <scope>NUCLEOTIDE SEQUENCE [LARGE SCALE GENOMIC DNA]</scope>
    <source>
        <strain evidence="20">ATCC 11503 / BCRC 21390 / CBS 2605 / JCM 1781 / NBRC 1676 / NRRL YB-4239</strain>
    </source>
</reference>
<proteinExistence type="inferred from homology"/>
<evidence type="ECO:0000259" key="16">
    <source>
        <dbReference type="PROSITE" id="PS50290"/>
    </source>
</evidence>
<dbReference type="PANTHER" id="PTHR10048">
    <property type="entry name" value="PHOSPHATIDYLINOSITOL KINASE"/>
    <property type="match status" value="1"/>
</dbReference>
<evidence type="ECO:0000313" key="20">
    <source>
        <dbReference type="Proteomes" id="UP000001996"/>
    </source>
</evidence>
<evidence type="ECO:0000256" key="1">
    <source>
        <dbReference type="ARBA" id="ARBA00004150"/>
    </source>
</evidence>
<evidence type="ECO:0000256" key="14">
    <source>
        <dbReference type="ARBA" id="ARBA00061999"/>
    </source>
</evidence>
<dbReference type="SMART" id="SM00145">
    <property type="entry name" value="PI3Ka"/>
    <property type="match status" value="1"/>
</dbReference>
<dbReference type="VEuPathDB" id="FungiDB:LELG_00604"/>
<evidence type="ECO:0000256" key="11">
    <source>
        <dbReference type="ARBA" id="ARBA00023985"/>
    </source>
</evidence>
<dbReference type="GO" id="GO:0000407">
    <property type="term" value="C:phagophore assembly site"/>
    <property type="evidence" value="ECO:0007669"/>
    <property type="project" value="EnsemblFungi"/>
</dbReference>
<dbReference type="HOGENOM" id="CLU_004869_0_0_1"/>
<dbReference type="GO" id="GO:0005794">
    <property type="term" value="C:Golgi apparatus"/>
    <property type="evidence" value="ECO:0007669"/>
    <property type="project" value="UniProtKB-SubCell"/>
</dbReference>
<dbReference type="GO" id="GO:0000329">
    <property type="term" value="C:fungal-type vacuole membrane"/>
    <property type="evidence" value="ECO:0007669"/>
    <property type="project" value="EnsemblFungi"/>
</dbReference>
<dbReference type="GO" id="GO:0071561">
    <property type="term" value="C:nucleus-vacuole junction"/>
    <property type="evidence" value="ECO:0007669"/>
    <property type="project" value="EnsemblFungi"/>
</dbReference>
<evidence type="ECO:0000256" key="4">
    <source>
        <dbReference type="ARBA" id="ARBA00012073"/>
    </source>
</evidence>
<evidence type="ECO:0000256" key="9">
    <source>
        <dbReference type="ARBA" id="ARBA00022840"/>
    </source>
</evidence>
<dbReference type="Gene3D" id="1.25.40.70">
    <property type="entry name" value="Phosphatidylinositol 3-kinase, accessory domain (PIK)"/>
    <property type="match status" value="1"/>
</dbReference>
<dbReference type="FunCoup" id="A5DTB8">
    <property type="interactions" value="808"/>
</dbReference>
<dbReference type="InterPro" id="IPR057756">
    <property type="entry name" value="PI3-kinase_type3/VPS34_cat"/>
</dbReference>
<evidence type="ECO:0000259" key="18">
    <source>
        <dbReference type="PROSITE" id="PS51547"/>
    </source>
</evidence>
<keyword evidence="5" id="KW-0808">Transferase</keyword>
<dbReference type="KEGG" id="lel:PVL30_000588"/>
<dbReference type="InterPro" id="IPR018936">
    <property type="entry name" value="PI3/4_kinase_CS"/>
</dbReference>